<dbReference type="EC" id="3.2.1.25" evidence="5"/>
<keyword evidence="16" id="KW-1185">Reference proteome</keyword>
<dbReference type="Gene3D" id="2.60.120.260">
    <property type="entry name" value="Galactose-binding domain-like"/>
    <property type="match status" value="1"/>
</dbReference>
<feature type="domain" description="Beta-mannosidase Ig-fold" evidence="13">
    <location>
        <begin position="880"/>
        <end position="962"/>
    </location>
</feature>
<keyword evidence="7" id="KW-0964">Secreted</keyword>
<dbReference type="Proteomes" id="UP000620124">
    <property type="component" value="Unassembled WGS sequence"/>
</dbReference>
<reference evidence="15" key="1">
    <citation type="submission" date="2020-05" db="EMBL/GenBank/DDBJ databases">
        <title>Mycena genomes resolve the evolution of fungal bioluminescence.</title>
        <authorList>
            <person name="Tsai I.J."/>
        </authorList>
    </citation>
    <scope>NUCLEOTIDE SEQUENCE</scope>
    <source>
        <strain evidence="15">CCC161011</strain>
    </source>
</reference>
<name>A0A8H6Z166_9AGAR</name>
<proteinExistence type="inferred from homology"/>
<dbReference type="EMBL" id="JACAZI010000002">
    <property type="protein sequence ID" value="KAF7368767.1"/>
    <property type="molecule type" value="Genomic_DNA"/>
</dbReference>
<evidence type="ECO:0000259" key="14">
    <source>
        <dbReference type="Pfam" id="PF22666"/>
    </source>
</evidence>
<comment type="caution">
    <text evidence="15">The sequence shown here is derived from an EMBL/GenBank/DDBJ whole genome shotgun (WGS) entry which is preliminary data.</text>
</comment>
<evidence type="ECO:0000256" key="11">
    <source>
        <dbReference type="ARBA" id="ARBA00031061"/>
    </source>
</evidence>
<dbReference type="OrthoDB" id="2866996at2759"/>
<comment type="subcellular location">
    <subcellularLocation>
        <location evidence="2">Secreted</location>
    </subcellularLocation>
</comment>
<comment type="catalytic activity">
    <reaction evidence="1">
        <text>Hydrolysis of terminal, non-reducing beta-D-mannose residues in beta-D-mannosides.</text>
        <dbReference type="EC" id="3.2.1.25"/>
    </reaction>
</comment>
<accession>A0A8H6Z166</accession>
<evidence type="ECO:0000256" key="4">
    <source>
        <dbReference type="ARBA" id="ARBA00011738"/>
    </source>
</evidence>
<dbReference type="SUPFAM" id="SSF49303">
    <property type="entry name" value="beta-Galactosidase/glucuronidase domain"/>
    <property type="match status" value="1"/>
</dbReference>
<dbReference type="UniPathway" id="UPA00280"/>
<feature type="chain" id="PRO_5034644929" description="Beta-mannosidase A" evidence="12">
    <location>
        <begin position="18"/>
        <end position="965"/>
    </location>
</feature>
<dbReference type="InterPro" id="IPR050887">
    <property type="entry name" value="Beta-mannosidase_GH2"/>
</dbReference>
<organism evidence="15 16">
    <name type="scientific">Mycena venus</name>
    <dbReference type="NCBI Taxonomy" id="2733690"/>
    <lineage>
        <taxon>Eukaryota</taxon>
        <taxon>Fungi</taxon>
        <taxon>Dikarya</taxon>
        <taxon>Basidiomycota</taxon>
        <taxon>Agaricomycotina</taxon>
        <taxon>Agaricomycetes</taxon>
        <taxon>Agaricomycetidae</taxon>
        <taxon>Agaricales</taxon>
        <taxon>Marasmiineae</taxon>
        <taxon>Mycenaceae</taxon>
        <taxon>Mycena</taxon>
    </lineage>
</organism>
<dbReference type="InterPro" id="IPR017853">
    <property type="entry name" value="GH"/>
</dbReference>
<evidence type="ECO:0000256" key="6">
    <source>
        <dbReference type="ARBA" id="ARBA00021795"/>
    </source>
</evidence>
<dbReference type="GO" id="GO:0005576">
    <property type="term" value="C:extracellular region"/>
    <property type="evidence" value="ECO:0007669"/>
    <property type="project" value="UniProtKB-SubCell"/>
</dbReference>
<dbReference type="Pfam" id="PF22666">
    <property type="entry name" value="Glyco_hydro_2_N2"/>
    <property type="match status" value="1"/>
</dbReference>
<gene>
    <name evidence="15" type="ORF">MVEN_00201800</name>
</gene>
<comment type="similarity">
    <text evidence="3">Belongs to the glycosyl hydrolase 2 family. Beta-mannosidase A subfamily.</text>
</comment>
<evidence type="ECO:0000313" key="15">
    <source>
        <dbReference type="EMBL" id="KAF7368767.1"/>
    </source>
</evidence>
<evidence type="ECO:0000256" key="2">
    <source>
        <dbReference type="ARBA" id="ARBA00004613"/>
    </source>
</evidence>
<evidence type="ECO:0000256" key="10">
    <source>
        <dbReference type="ARBA" id="ARBA00023295"/>
    </source>
</evidence>
<keyword evidence="12" id="KW-0732">Signal</keyword>
<dbReference type="Gene3D" id="3.20.20.80">
    <property type="entry name" value="Glycosidases"/>
    <property type="match status" value="1"/>
</dbReference>
<dbReference type="PANTHER" id="PTHR43730">
    <property type="entry name" value="BETA-MANNOSIDASE"/>
    <property type="match status" value="1"/>
</dbReference>
<dbReference type="GO" id="GO:0004567">
    <property type="term" value="F:beta-mannosidase activity"/>
    <property type="evidence" value="ECO:0007669"/>
    <property type="project" value="UniProtKB-EC"/>
</dbReference>
<dbReference type="Gene3D" id="2.60.40.10">
    <property type="entry name" value="Immunoglobulins"/>
    <property type="match status" value="3"/>
</dbReference>
<comment type="subunit">
    <text evidence="4">Homodimer.</text>
</comment>
<keyword evidence="9" id="KW-0325">Glycoprotein</keyword>
<evidence type="ECO:0000313" key="16">
    <source>
        <dbReference type="Proteomes" id="UP000620124"/>
    </source>
</evidence>
<evidence type="ECO:0000256" key="1">
    <source>
        <dbReference type="ARBA" id="ARBA00000829"/>
    </source>
</evidence>
<feature type="signal peptide" evidence="12">
    <location>
        <begin position="1"/>
        <end position="17"/>
    </location>
</feature>
<dbReference type="InterPro" id="IPR013783">
    <property type="entry name" value="Ig-like_fold"/>
</dbReference>
<dbReference type="InterPro" id="IPR041625">
    <property type="entry name" value="Beta-mannosidase_Ig"/>
</dbReference>
<dbReference type="GO" id="GO:0006516">
    <property type="term" value="P:glycoprotein catabolic process"/>
    <property type="evidence" value="ECO:0007669"/>
    <property type="project" value="TreeGrafter"/>
</dbReference>
<evidence type="ECO:0000256" key="7">
    <source>
        <dbReference type="ARBA" id="ARBA00022525"/>
    </source>
</evidence>
<dbReference type="AlphaFoldDB" id="A0A8H6Z166"/>
<protein>
    <recommendedName>
        <fullName evidence="6">Beta-mannosidase A</fullName>
        <ecNumber evidence="5">3.2.1.25</ecNumber>
    </recommendedName>
    <alternativeName>
        <fullName evidence="11">Mannanase A</fullName>
    </alternativeName>
</protein>
<dbReference type="InterPro" id="IPR036156">
    <property type="entry name" value="Beta-gal/glucu_dom_sf"/>
</dbReference>
<keyword evidence="10" id="KW-0326">Glycosidase</keyword>
<evidence type="ECO:0000256" key="5">
    <source>
        <dbReference type="ARBA" id="ARBA00012754"/>
    </source>
</evidence>
<dbReference type="Pfam" id="PF17753">
    <property type="entry name" value="Ig_mannosidase"/>
    <property type="match status" value="1"/>
</dbReference>
<evidence type="ECO:0000256" key="12">
    <source>
        <dbReference type="SAM" id="SignalP"/>
    </source>
</evidence>
<evidence type="ECO:0000259" key="13">
    <source>
        <dbReference type="Pfam" id="PF17753"/>
    </source>
</evidence>
<evidence type="ECO:0000256" key="3">
    <source>
        <dbReference type="ARBA" id="ARBA00007483"/>
    </source>
</evidence>
<feature type="domain" description="Beta-mannosidase-like galactose-binding" evidence="14">
    <location>
        <begin position="28"/>
        <end position="194"/>
    </location>
</feature>
<dbReference type="SUPFAM" id="SSF49785">
    <property type="entry name" value="Galactose-binding domain-like"/>
    <property type="match status" value="1"/>
</dbReference>
<dbReference type="InterPro" id="IPR008979">
    <property type="entry name" value="Galactose-bd-like_sf"/>
</dbReference>
<dbReference type="InterPro" id="IPR054593">
    <property type="entry name" value="Beta-mannosidase-like_N2"/>
</dbReference>
<keyword evidence="8 15" id="KW-0378">Hydrolase</keyword>
<evidence type="ECO:0000256" key="9">
    <source>
        <dbReference type="ARBA" id="ARBA00023180"/>
    </source>
</evidence>
<evidence type="ECO:0000256" key="8">
    <source>
        <dbReference type="ARBA" id="ARBA00022801"/>
    </source>
</evidence>
<dbReference type="SUPFAM" id="SSF51445">
    <property type="entry name" value="(Trans)glycosidases"/>
    <property type="match status" value="1"/>
</dbReference>
<dbReference type="PANTHER" id="PTHR43730:SF5">
    <property type="entry name" value="BETA-MANNOSIDASE A"/>
    <property type="match status" value="1"/>
</dbReference>
<sequence>MRWSWASFAVLVASSSAQLVTDLTGSGWTLRSQNGSISVPASVPSQQYIDLYRAHVIGDPLYGLNNTDQSWVPLQNWTYTSRALTDLQLSGLLTSTYLVFQGLDTFAHITLCNQVVGDTNNMFRQYIFDVSSILRSCYTTPQLAINFGSAVNITHALSAGPDADPDDNFADSCSTTSSEFSCKPYARKEQSDFGCALFFVLDPTFVTHLARSSSWDWAPSLVPAGPWQPIYAVQLIPGEVHINNALIDIYRKGQQNNLPPDQSQPWVFNASLDFFGTLPSIPGFNVGMSLSLTDANGKHILTQSLGGITKSAGTITGSTSIAASAVQLWWPNEMGAQTLYTATITLTGLLGVPITSVTKSVGFRTIVLNLSPVSDAELALGVAPGAHWHFEVNGQPFYAKGANFVPPDPLWPRVNDTKIEQLFDLAKASHMNMFRVWASGAYLPDWIYDAADRTGILLWSEFEFSDAEYPNATSYLQNYEAEAYYNTRRVNHHPSLALWAGGNELEAIILFFFFSADAPGAIQKQYEQIFLGVLPKCVYANSKSISYIPSSTYHGWLKLDFESTMPQVPRYLNTSGADALYADTDAYNYDANTLFDITSYPIGRFADEFGFHSMPSSLTWETAAAPSELFYPSETVINHNRHTPFGATGDQDALSLAGIQEMTAAVQMYLPVPAKTDRAANFTAWCWSTQVVQADDIAHQIAFYRRGSGMRERQMGALYWMFNDLWAAPTWAAVESTNRQKVLYYAAKDIFSPVIVNAYYNASGGTSDLQIWVTSDLFTSVSGTVSYSWVNYAGAAITVGNLSAGSTSVSIGTVNATQVTALHYADLNSALVANSVDGKDALLQLSVTAKAGGTTYTHNAVFHPATLAQAALRDPGLALTKPKAPTSNSAAGSTYTFTVSAPKAVAAWVWLDVTTNAVTGYWSENGFWLKKGESRSIVFTVWEDWSKGKWVGGVSARSVWDNTLP</sequence>